<comment type="caution">
    <text evidence="2">The sequence shown here is derived from an EMBL/GenBank/DDBJ whole genome shotgun (WGS) entry which is preliminary data.</text>
</comment>
<proteinExistence type="predicted"/>
<sequence>MGTKDKTTDTSVVPRPHDSRYGFDYSNDKTTDTSVVSRPHDSRYGFDYSDGELLDLESFGTLKDKTTDTSVVSRPHDSRYEALITSNVIGTKDKTTDTSVVSRPHDSRYGFDYSDGELLDLKESWERKIKPLTPVLYQDHTTRAMALITVTTSVVSRPHDSRYGFDYSDGEFLDLESWERKIKPLTPVLYQDHTTRAMALITVTVSCWTYSHGNER</sequence>
<dbReference type="AlphaFoldDB" id="A0AAE0XX46"/>
<evidence type="ECO:0000313" key="2">
    <source>
        <dbReference type="EMBL" id="KAK3722053.1"/>
    </source>
</evidence>
<feature type="region of interest" description="Disordered" evidence="1">
    <location>
        <begin position="1"/>
        <end position="36"/>
    </location>
</feature>
<keyword evidence="3" id="KW-1185">Reference proteome</keyword>
<evidence type="ECO:0000313" key="3">
    <source>
        <dbReference type="Proteomes" id="UP001283361"/>
    </source>
</evidence>
<dbReference type="EMBL" id="JAWDGP010007382">
    <property type="protein sequence ID" value="KAK3722053.1"/>
    <property type="molecule type" value="Genomic_DNA"/>
</dbReference>
<dbReference type="Proteomes" id="UP001283361">
    <property type="component" value="Unassembled WGS sequence"/>
</dbReference>
<feature type="compositionally biased region" description="Basic and acidic residues" evidence="1">
    <location>
        <begin position="15"/>
        <end position="31"/>
    </location>
</feature>
<reference evidence="2" key="1">
    <citation type="journal article" date="2023" name="G3 (Bethesda)">
        <title>A reference genome for the long-term kleptoplast-retaining sea slug Elysia crispata morphotype clarki.</title>
        <authorList>
            <person name="Eastman K.E."/>
            <person name="Pendleton A.L."/>
            <person name="Shaikh M.A."/>
            <person name="Suttiyut T."/>
            <person name="Ogas R."/>
            <person name="Tomko P."/>
            <person name="Gavelis G."/>
            <person name="Widhalm J.R."/>
            <person name="Wisecaver J.H."/>
        </authorList>
    </citation>
    <scope>NUCLEOTIDE SEQUENCE</scope>
    <source>
        <strain evidence="2">ECLA1</strain>
    </source>
</reference>
<protein>
    <submittedName>
        <fullName evidence="2">Uncharacterized protein</fullName>
    </submittedName>
</protein>
<gene>
    <name evidence="2" type="ORF">RRG08_035194</name>
</gene>
<accession>A0AAE0XX46</accession>
<evidence type="ECO:0000256" key="1">
    <source>
        <dbReference type="SAM" id="MobiDB-lite"/>
    </source>
</evidence>
<name>A0AAE0XX46_9GAST</name>
<organism evidence="2 3">
    <name type="scientific">Elysia crispata</name>
    <name type="common">lettuce slug</name>
    <dbReference type="NCBI Taxonomy" id="231223"/>
    <lineage>
        <taxon>Eukaryota</taxon>
        <taxon>Metazoa</taxon>
        <taxon>Spiralia</taxon>
        <taxon>Lophotrochozoa</taxon>
        <taxon>Mollusca</taxon>
        <taxon>Gastropoda</taxon>
        <taxon>Heterobranchia</taxon>
        <taxon>Euthyneura</taxon>
        <taxon>Panpulmonata</taxon>
        <taxon>Sacoglossa</taxon>
        <taxon>Placobranchoidea</taxon>
        <taxon>Plakobranchidae</taxon>
        <taxon>Elysia</taxon>
    </lineage>
</organism>